<reference evidence="2" key="1">
    <citation type="journal article" date="2019" name="Beilstein J. Org. Chem.">
        <title>Nanangenines: drimane sesquiterpenoids as the dominant metabolite cohort of a novel Australian fungus, Aspergillus nanangensis.</title>
        <authorList>
            <person name="Lacey H.J."/>
            <person name="Gilchrist C.L.M."/>
            <person name="Crombie A."/>
            <person name="Kalaitzis J.A."/>
            <person name="Vuong D."/>
            <person name="Rutledge P.J."/>
            <person name="Turner P."/>
            <person name="Pitt J.I."/>
            <person name="Lacey E."/>
            <person name="Chooi Y.H."/>
            <person name="Piggott A.M."/>
        </authorList>
    </citation>
    <scope>NUCLEOTIDE SEQUENCE</scope>
    <source>
        <strain evidence="2">MST-FP2251</strain>
    </source>
</reference>
<protein>
    <submittedName>
        <fullName evidence="2">Uncharacterized protein</fullName>
    </submittedName>
</protein>
<feature type="signal peptide" evidence="1">
    <location>
        <begin position="1"/>
        <end position="20"/>
    </location>
</feature>
<reference evidence="2" key="2">
    <citation type="submission" date="2020-02" db="EMBL/GenBank/DDBJ databases">
        <authorList>
            <person name="Gilchrist C.L.M."/>
            <person name="Chooi Y.-H."/>
        </authorList>
    </citation>
    <scope>NUCLEOTIDE SEQUENCE</scope>
    <source>
        <strain evidence="2">MST-FP2251</strain>
    </source>
</reference>
<dbReference type="AlphaFoldDB" id="A0AAD4CNE0"/>
<evidence type="ECO:0000256" key="1">
    <source>
        <dbReference type="SAM" id="SignalP"/>
    </source>
</evidence>
<feature type="chain" id="PRO_5042093220" evidence="1">
    <location>
        <begin position="21"/>
        <end position="97"/>
    </location>
</feature>
<dbReference type="EMBL" id="VCAU01000033">
    <property type="protein sequence ID" value="KAF9889695.1"/>
    <property type="molecule type" value="Genomic_DNA"/>
</dbReference>
<keyword evidence="3" id="KW-1185">Reference proteome</keyword>
<accession>A0AAD4CNE0</accession>
<organism evidence="2 3">
    <name type="scientific">Aspergillus nanangensis</name>
    <dbReference type="NCBI Taxonomy" id="2582783"/>
    <lineage>
        <taxon>Eukaryota</taxon>
        <taxon>Fungi</taxon>
        <taxon>Dikarya</taxon>
        <taxon>Ascomycota</taxon>
        <taxon>Pezizomycotina</taxon>
        <taxon>Eurotiomycetes</taxon>
        <taxon>Eurotiomycetidae</taxon>
        <taxon>Eurotiales</taxon>
        <taxon>Aspergillaceae</taxon>
        <taxon>Aspergillus</taxon>
        <taxon>Aspergillus subgen. Circumdati</taxon>
    </lineage>
</organism>
<gene>
    <name evidence="2" type="ORF">FE257_007001</name>
</gene>
<name>A0AAD4CNE0_ASPNN</name>
<sequence length="97" mass="10488">MYTKNIIIGAMMALCSTVIASPLTAEDFRIAKAGRNWPKIMSPNKSNGTTHGPEGTDTRPADLCKDLCGVVAQACVVAIPRDERFCYDTYVGCGERC</sequence>
<evidence type="ECO:0000313" key="3">
    <source>
        <dbReference type="Proteomes" id="UP001194746"/>
    </source>
</evidence>
<comment type="caution">
    <text evidence="2">The sequence shown here is derived from an EMBL/GenBank/DDBJ whole genome shotgun (WGS) entry which is preliminary data.</text>
</comment>
<evidence type="ECO:0000313" key="2">
    <source>
        <dbReference type="EMBL" id="KAF9889695.1"/>
    </source>
</evidence>
<dbReference type="Proteomes" id="UP001194746">
    <property type="component" value="Unassembled WGS sequence"/>
</dbReference>
<proteinExistence type="predicted"/>
<keyword evidence="1" id="KW-0732">Signal</keyword>